<name>A0A964E2Q7_9PROT</name>
<evidence type="ECO:0000259" key="2">
    <source>
        <dbReference type="Pfam" id="PF03886"/>
    </source>
</evidence>
<accession>A0A964E2Q7</accession>
<gene>
    <name evidence="3" type="ORF">ACELLULO517_05405</name>
</gene>
<protein>
    <submittedName>
        <fullName evidence="3">Membrane integrity-associated transporter subunit PqiC</fullName>
    </submittedName>
</protein>
<sequence>MPPRRQFLSLLIAAGPVALGLSGCASADPNLYRIGAVTGGAITGAPPQIEVRTISIPGYLDRTGIVKKAQDYKIDIHSNDIWAEPLADMLQAAMVQDLTTRLTGATVIGAGGSIGANADLLVEINVLRFDPDTNGQMILQLQVGIRDGQTMTLLGTRTIQHQAPAGEPLVASIVSTMSALWGQAADDIAAFVVQSWATHPPAVSTAG</sequence>
<evidence type="ECO:0000313" key="4">
    <source>
        <dbReference type="Proteomes" id="UP000721844"/>
    </source>
</evidence>
<dbReference type="AlphaFoldDB" id="A0A964E2Q7"/>
<organism evidence="3 4">
    <name type="scientific">Acidisoma cellulosilyticum</name>
    <dbReference type="NCBI Taxonomy" id="2802395"/>
    <lineage>
        <taxon>Bacteria</taxon>
        <taxon>Pseudomonadati</taxon>
        <taxon>Pseudomonadota</taxon>
        <taxon>Alphaproteobacteria</taxon>
        <taxon>Acetobacterales</taxon>
        <taxon>Acidocellaceae</taxon>
        <taxon>Acidisoma</taxon>
    </lineage>
</organism>
<reference evidence="3 4" key="1">
    <citation type="journal article" date="2021" name="Microorganisms">
        <title>Acidisoma silvae sp. nov. and Acidisomacellulosilytica sp. nov., Two Acidophilic Bacteria Isolated from Decaying Wood, Hydrolyzing Cellulose and Producing Poly-3-hydroxybutyrate.</title>
        <authorList>
            <person name="Mieszkin S."/>
            <person name="Pouder E."/>
            <person name="Uroz S."/>
            <person name="Simon-Colin C."/>
            <person name="Alain K."/>
        </authorList>
    </citation>
    <scope>NUCLEOTIDE SEQUENCE [LARGE SCALE GENOMIC DNA]</scope>
    <source>
        <strain evidence="3 4">HW T5.17</strain>
    </source>
</reference>
<keyword evidence="1" id="KW-0732">Signal</keyword>
<evidence type="ECO:0000313" key="3">
    <source>
        <dbReference type="EMBL" id="MCB8879661.1"/>
    </source>
</evidence>
<dbReference type="InterPro" id="IPR005586">
    <property type="entry name" value="ABC_trans_aux"/>
</dbReference>
<dbReference type="Proteomes" id="UP000721844">
    <property type="component" value="Unassembled WGS sequence"/>
</dbReference>
<comment type="caution">
    <text evidence="3">The sequence shown here is derived from an EMBL/GenBank/DDBJ whole genome shotgun (WGS) entry which is preliminary data.</text>
</comment>
<feature type="domain" description="ABC-type transport auxiliary lipoprotein component" evidence="2">
    <location>
        <begin position="45"/>
        <end position="189"/>
    </location>
</feature>
<dbReference type="EMBL" id="JAESVA010000002">
    <property type="protein sequence ID" value="MCB8879661.1"/>
    <property type="molecule type" value="Genomic_DNA"/>
</dbReference>
<dbReference type="PROSITE" id="PS51257">
    <property type="entry name" value="PROKAR_LIPOPROTEIN"/>
    <property type="match status" value="1"/>
</dbReference>
<proteinExistence type="predicted"/>
<dbReference type="Gene3D" id="3.40.50.10610">
    <property type="entry name" value="ABC-type transport auxiliary lipoprotein component"/>
    <property type="match status" value="1"/>
</dbReference>
<keyword evidence="4" id="KW-1185">Reference proteome</keyword>
<dbReference type="SUPFAM" id="SSF159594">
    <property type="entry name" value="XCC0632-like"/>
    <property type="match status" value="1"/>
</dbReference>
<dbReference type="RefSeq" id="WP_227306287.1">
    <property type="nucleotide sequence ID" value="NZ_JAESVA010000002.1"/>
</dbReference>
<feature type="signal peptide" evidence="1">
    <location>
        <begin position="1"/>
        <end position="27"/>
    </location>
</feature>
<evidence type="ECO:0000256" key="1">
    <source>
        <dbReference type="SAM" id="SignalP"/>
    </source>
</evidence>
<feature type="chain" id="PRO_5037400783" evidence="1">
    <location>
        <begin position="28"/>
        <end position="207"/>
    </location>
</feature>
<dbReference type="Pfam" id="PF03886">
    <property type="entry name" value="ABC_trans_aux"/>
    <property type="match status" value="1"/>
</dbReference>